<dbReference type="CDD" id="cd04242">
    <property type="entry name" value="AAK_G5K_ProB"/>
    <property type="match status" value="1"/>
</dbReference>
<gene>
    <name evidence="8" type="primary">proB</name>
    <name evidence="10" type="ordered locus">Emin_1381</name>
</gene>
<comment type="function">
    <text evidence="8">Catalyzes the transfer of a phosphate group to glutamate to form L-glutamate 5-phosphate.</text>
</comment>
<dbReference type="GO" id="GO:0005524">
    <property type="term" value="F:ATP binding"/>
    <property type="evidence" value="ECO:0007669"/>
    <property type="project" value="UniProtKB-KW"/>
</dbReference>
<dbReference type="InterPro" id="IPR001057">
    <property type="entry name" value="Glu/AcGlu_kinase"/>
</dbReference>
<dbReference type="HOGENOM" id="CLU_025400_0_2_0"/>
<comment type="catalytic activity">
    <reaction evidence="8">
        <text>L-glutamate + ATP = L-glutamyl 5-phosphate + ADP</text>
        <dbReference type="Rhea" id="RHEA:14877"/>
        <dbReference type="ChEBI" id="CHEBI:29985"/>
        <dbReference type="ChEBI" id="CHEBI:30616"/>
        <dbReference type="ChEBI" id="CHEBI:58274"/>
        <dbReference type="ChEBI" id="CHEBI:456216"/>
        <dbReference type="EC" id="2.7.2.11"/>
    </reaction>
</comment>
<dbReference type="NCBIfam" id="TIGR01027">
    <property type="entry name" value="proB"/>
    <property type="match status" value="1"/>
</dbReference>
<comment type="similarity">
    <text evidence="8">Belongs to the glutamate 5-kinase family.</text>
</comment>
<keyword evidence="6 8" id="KW-0418">Kinase</keyword>
<dbReference type="FunFam" id="3.40.1160.10:FF:000018">
    <property type="entry name" value="Glutamate 5-kinase"/>
    <property type="match status" value="1"/>
</dbReference>
<dbReference type="InterPro" id="IPR019797">
    <property type="entry name" value="Glutamate_5-kinase_CS"/>
</dbReference>
<feature type="binding site" evidence="8">
    <location>
        <begin position="179"/>
        <end position="180"/>
    </location>
    <ligand>
        <name>ATP</name>
        <dbReference type="ChEBI" id="CHEBI:30616"/>
    </ligand>
</feature>
<keyword evidence="7 8" id="KW-0067">ATP-binding</keyword>
<dbReference type="PANTHER" id="PTHR43654:SF1">
    <property type="entry name" value="ISOPENTENYL PHOSPHATE KINASE"/>
    <property type="match status" value="1"/>
</dbReference>
<evidence type="ECO:0000256" key="2">
    <source>
        <dbReference type="ARBA" id="ARBA00022605"/>
    </source>
</evidence>
<reference evidence="10 11" key="1">
    <citation type="journal article" date="2009" name="Appl. Environ. Microbiol.">
        <title>Genomic analysis of 'Elusimicrobium minutum,' the first cultivated representative of the phylum 'Elusimicrobia' (formerly termite group 1).</title>
        <authorList>
            <person name="Herlemann D.P.R."/>
            <person name="Geissinger O."/>
            <person name="Ikeda-Ohtsubo W."/>
            <person name="Kunin V."/>
            <person name="Sun H."/>
            <person name="Lapidus A."/>
            <person name="Hugenholtz P."/>
            <person name="Brune A."/>
        </authorList>
    </citation>
    <scope>NUCLEOTIDE SEQUENCE [LARGE SCALE GENOMIC DNA]</scope>
    <source>
        <strain evidence="10 11">Pei191</strain>
    </source>
</reference>
<evidence type="ECO:0000256" key="8">
    <source>
        <dbReference type="HAMAP-Rule" id="MF_00456"/>
    </source>
</evidence>
<dbReference type="AlphaFoldDB" id="B2KEI5"/>
<feature type="binding site" evidence="8">
    <location>
        <begin position="221"/>
        <end position="227"/>
    </location>
    <ligand>
        <name>ATP</name>
        <dbReference type="ChEBI" id="CHEBI:30616"/>
    </ligand>
</feature>
<dbReference type="PANTHER" id="PTHR43654">
    <property type="entry name" value="GLUTAMATE 5-KINASE"/>
    <property type="match status" value="1"/>
</dbReference>
<dbReference type="Gene3D" id="3.40.1160.10">
    <property type="entry name" value="Acetylglutamate kinase-like"/>
    <property type="match status" value="1"/>
</dbReference>
<dbReference type="InterPro" id="IPR001048">
    <property type="entry name" value="Asp/Glu/Uridylate_kinase"/>
</dbReference>
<comment type="subcellular location">
    <subcellularLocation>
        <location evidence="8">Cytoplasm</location>
    </subcellularLocation>
</comment>
<organism evidence="10 11">
    <name type="scientific">Elusimicrobium minutum (strain Pei191)</name>
    <dbReference type="NCBI Taxonomy" id="445932"/>
    <lineage>
        <taxon>Bacteria</taxon>
        <taxon>Pseudomonadati</taxon>
        <taxon>Elusimicrobiota</taxon>
        <taxon>Elusimicrobia</taxon>
        <taxon>Elusimicrobiales</taxon>
        <taxon>Elusimicrobiaceae</taxon>
        <taxon>Elusimicrobium</taxon>
    </lineage>
</organism>
<evidence type="ECO:0000256" key="3">
    <source>
        <dbReference type="ARBA" id="ARBA00022650"/>
    </source>
</evidence>
<evidence type="ECO:0000313" key="10">
    <source>
        <dbReference type="EMBL" id="ACC98931.1"/>
    </source>
</evidence>
<dbReference type="GO" id="GO:0005829">
    <property type="term" value="C:cytosol"/>
    <property type="evidence" value="ECO:0007669"/>
    <property type="project" value="TreeGrafter"/>
</dbReference>
<dbReference type="STRING" id="445932.Emin_1381"/>
<dbReference type="GO" id="GO:0004349">
    <property type="term" value="F:glutamate 5-kinase activity"/>
    <property type="evidence" value="ECO:0007669"/>
    <property type="project" value="UniProtKB-UniRule"/>
</dbReference>
<dbReference type="EMBL" id="CP001055">
    <property type="protein sequence ID" value="ACC98931.1"/>
    <property type="molecule type" value="Genomic_DNA"/>
</dbReference>
<dbReference type="InterPro" id="IPR036393">
    <property type="entry name" value="AceGlu_kinase-like_sf"/>
</dbReference>
<dbReference type="InterPro" id="IPR041739">
    <property type="entry name" value="G5K_ProB"/>
</dbReference>
<dbReference type="UniPathway" id="UPA00098">
    <property type="reaction ID" value="UER00359"/>
</dbReference>
<evidence type="ECO:0000256" key="6">
    <source>
        <dbReference type="ARBA" id="ARBA00022777"/>
    </source>
</evidence>
<evidence type="ECO:0000313" key="11">
    <source>
        <dbReference type="Proteomes" id="UP000001029"/>
    </source>
</evidence>
<feature type="binding site" evidence="8">
    <location>
        <position position="59"/>
    </location>
    <ligand>
        <name>substrate</name>
    </ligand>
</feature>
<name>B2KEI5_ELUMP</name>
<dbReference type="PRINTS" id="PR00474">
    <property type="entry name" value="GLU5KINASE"/>
</dbReference>
<dbReference type="SUPFAM" id="SSF53633">
    <property type="entry name" value="Carbamate kinase-like"/>
    <property type="match status" value="1"/>
</dbReference>
<evidence type="ECO:0000259" key="9">
    <source>
        <dbReference type="Pfam" id="PF00696"/>
    </source>
</evidence>
<evidence type="ECO:0000256" key="4">
    <source>
        <dbReference type="ARBA" id="ARBA00022679"/>
    </source>
</evidence>
<dbReference type="PROSITE" id="PS00902">
    <property type="entry name" value="GLUTAMATE_5_KINASE"/>
    <property type="match status" value="1"/>
</dbReference>
<dbReference type="Pfam" id="PF00696">
    <property type="entry name" value="AA_kinase"/>
    <property type="match status" value="1"/>
</dbReference>
<feature type="binding site" evidence="8">
    <location>
        <position position="159"/>
    </location>
    <ligand>
        <name>substrate</name>
    </ligand>
</feature>
<dbReference type="OrthoDB" id="9804434at2"/>
<feature type="binding site" evidence="8">
    <location>
        <position position="147"/>
    </location>
    <ligand>
        <name>substrate</name>
    </ligand>
</feature>
<evidence type="ECO:0000256" key="7">
    <source>
        <dbReference type="ARBA" id="ARBA00022840"/>
    </source>
</evidence>
<keyword evidence="4 8" id="KW-0808">Transferase</keyword>
<sequence length="270" mass="29487">MRQNISKKMFQKAEIIVFKVGSSLIVDSDGETRDYWIDSLAEDIRDLACLGKKSVIVSSGAIALGRKILGFGVNDKLTLSQKQAAAAVGQIKLCELYRNILKIKRIKTAQVLLTRENANNEKTFLNATNTLNALLAMNVVPIINENDTISTEEIRFGDNDKLSALVSQMVDADILVLLSDIDGLYTNDPKISKKAKFVPLVKEINENIEKMAAPTKSALGTGGMASKICAAKMCVAADCSMVITTGAELYPVRRLIQKGRCTWFVPGDTK</sequence>
<dbReference type="InterPro" id="IPR011529">
    <property type="entry name" value="Glu_5kinase"/>
</dbReference>
<comment type="pathway">
    <text evidence="8">Amino-acid biosynthesis; L-proline biosynthesis; L-glutamate 5-semialdehyde from L-glutamate: step 1/2.</text>
</comment>
<dbReference type="InterPro" id="IPR005715">
    <property type="entry name" value="Glu_5kinase/COase_Synthase"/>
</dbReference>
<evidence type="ECO:0000256" key="5">
    <source>
        <dbReference type="ARBA" id="ARBA00022741"/>
    </source>
</evidence>
<dbReference type="Proteomes" id="UP000001029">
    <property type="component" value="Chromosome"/>
</dbReference>
<dbReference type="GO" id="GO:0055129">
    <property type="term" value="P:L-proline biosynthetic process"/>
    <property type="evidence" value="ECO:0007669"/>
    <property type="project" value="UniProtKB-UniRule"/>
</dbReference>
<dbReference type="PIRSF" id="PIRSF000729">
    <property type="entry name" value="GK"/>
    <property type="match status" value="1"/>
</dbReference>
<proteinExistence type="inferred from homology"/>
<keyword evidence="1 8" id="KW-0963">Cytoplasm</keyword>
<dbReference type="KEGG" id="emi:Emin_1381"/>
<dbReference type="HAMAP" id="MF_00456">
    <property type="entry name" value="ProB"/>
    <property type="match status" value="1"/>
</dbReference>
<protein>
    <recommendedName>
        <fullName evidence="8">Glutamate 5-kinase</fullName>
        <ecNumber evidence="8">2.7.2.11</ecNumber>
    </recommendedName>
    <alternativeName>
        <fullName evidence="8">Gamma-glutamyl kinase</fullName>
        <shortName evidence="8">GK</shortName>
    </alternativeName>
</protein>
<accession>B2KEI5</accession>
<feature type="domain" description="Aspartate/glutamate/uridylate kinase" evidence="9">
    <location>
        <begin position="15"/>
        <end position="244"/>
    </location>
</feature>
<keyword evidence="5 8" id="KW-0547">Nucleotide-binding</keyword>
<dbReference type="EC" id="2.7.2.11" evidence="8"/>
<keyword evidence="3 8" id="KW-0641">Proline biosynthesis</keyword>
<evidence type="ECO:0000256" key="1">
    <source>
        <dbReference type="ARBA" id="ARBA00022490"/>
    </source>
</evidence>
<feature type="binding site" evidence="8">
    <location>
        <position position="19"/>
    </location>
    <ligand>
        <name>ATP</name>
        <dbReference type="ChEBI" id="CHEBI:30616"/>
    </ligand>
</feature>
<keyword evidence="11" id="KW-1185">Reference proteome</keyword>
<keyword evidence="2 8" id="KW-0028">Amino-acid biosynthesis</keyword>
<dbReference type="RefSeq" id="WP_012415546.1">
    <property type="nucleotide sequence ID" value="NC_010644.1"/>
</dbReference>